<evidence type="ECO:0008006" key="5">
    <source>
        <dbReference type="Google" id="ProtNLM"/>
    </source>
</evidence>
<organism evidence="3 4">
    <name type="scientific">Hymenobacter telluris</name>
    <dbReference type="NCBI Taxonomy" id="2816474"/>
    <lineage>
        <taxon>Bacteria</taxon>
        <taxon>Pseudomonadati</taxon>
        <taxon>Bacteroidota</taxon>
        <taxon>Cytophagia</taxon>
        <taxon>Cytophagales</taxon>
        <taxon>Hymenobacteraceae</taxon>
        <taxon>Hymenobacter</taxon>
    </lineage>
</organism>
<evidence type="ECO:0000256" key="1">
    <source>
        <dbReference type="SAM" id="MobiDB-lite"/>
    </source>
</evidence>
<comment type="caution">
    <text evidence="3">The sequence shown here is derived from an EMBL/GenBank/DDBJ whole genome shotgun (WGS) entry which is preliminary data.</text>
</comment>
<dbReference type="AlphaFoldDB" id="A0A939EZW3"/>
<dbReference type="Proteomes" id="UP000664144">
    <property type="component" value="Unassembled WGS sequence"/>
</dbReference>
<feature type="signal peptide" evidence="2">
    <location>
        <begin position="1"/>
        <end position="24"/>
    </location>
</feature>
<gene>
    <name evidence="3" type="ORF">J0X19_23415</name>
</gene>
<feature type="compositionally biased region" description="Low complexity" evidence="1">
    <location>
        <begin position="63"/>
        <end position="80"/>
    </location>
</feature>
<dbReference type="RefSeq" id="WP_206986839.1">
    <property type="nucleotide sequence ID" value="NZ_JAFLQZ010000026.1"/>
</dbReference>
<evidence type="ECO:0000256" key="2">
    <source>
        <dbReference type="SAM" id="SignalP"/>
    </source>
</evidence>
<evidence type="ECO:0000313" key="4">
    <source>
        <dbReference type="Proteomes" id="UP000664144"/>
    </source>
</evidence>
<keyword evidence="2" id="KW-0732">Signal</keyword>
<reference evidence="3" key="1">
    <citation type="submission" date="2021-03" db="EMBL/GenBank/DDBJ databases">
        <authorList>
            <person name="Kim M.K."/>
        </authorList>
    </citation>
    <scope>NUCLEOTIDE SEQUENCE</scope>
    <source>
        <strain evidence="3">BT186</strain>
    </source>
</reference>
<sequence>MKMRFLSLLALAAVLSFSSCGDSAKRTDGTAGEAVSDIDKAAAEGGVEADATVIDNDAGPTVTADADSATATDSTGGARP</sequence>
<feature type="chain" id="PRO_5037243835" description="Entericidin" evidence="2">
    <location>
        <begin position="25"/>
        <end position="80"/>
    </location>
</feature>
<dbReference type="EMBL" id="JAFLQZ010000026">
    <property type="protein sequence ID" value="MBO0360929.1"/>
    <property type="molecule type" value="Genomic_DNA"/>
</dbReference>
<protein>
    <recommendedName>
        <fullName evidence="5">Entericidin</fullName>
    </recommendedName>
</protein>
<accession>A0A939EZW3</accession>
<evidence type="ECO:0000313" key="3">
    <source>
        <dbReference type="EMBL" id="MBO0360929.1"/>
    </source>
</evidence>
<feature type="region of interest" description="Disordered" evidence="1">
    <location>
        <begin position="55"/>
        <end position="80"/>
    </location>
</feature>
<dbReference type="PROSITE" id="PS51257">
    <property type="entry name" value="PROKAR_LIPOPROTEIN"/>
    <property type="match status" value="1"/>
</dbReference>
<proteinExistence type="predicted"/>
<keyword evidence="4" id="KW-1185">Reference proteome</keyword>
<name>A0A939EZW3_9BACT</name>